<comment type="catalytic activity">
    <reaction evidence="1">
        <text>Hydrolysis of alkylated DNA, releasing 3-methyladenine, 3-methylguanine, 7-methylguanine and 7-methyladenine.</text>
        <dbReference type="EC" id="3.2.2.21"/>
    </reaction>
</comment>
<dbReference type="InterPro" id="IPR011257">
    <property type="entry name" value="DNA_glycosylase"/>
</dbReference>
<organism evidence="6 7">
    <name type="scientific">Alicyclobacillus tolerans</name>
    <dbReference type="NCBI Taxonomy" id="90970"/>
    <lineage>
        <taxon>Bacteria</taxon>
        <taxon>Bacillati</taxon>
        <taxon>Bacillota</taxon>
        <taxon>Bacilli</taxon>
        <taxon>Bacillales</taxon>
        <taxon>Alicyclobacillaceae</taxon>
        <taxon>Alicyclobacillus</taxon>
    </lineage>
</organism>
<protein>
    <recommendedName>
        <fullName evidence="2">DNA-3-methyladenine glycosylase II</fullName>
        <ecNumber evidence="2">3.2.2.21</ecNumber>
    </recommendedName>
</protein>
<keyword evidence="4" id="KW-0234">DNA repair</keyword>
<dbReference type="InterPro" id="IPR003265">
    <property type="entry name" value="HhH-GPD_domain"/>
</dbReference>
<keyword evidence="3" id="KW-0227">DNA damage</keyword>
<sequence>MIFLVDLPQPFDWDATIERFAVREDITVHVQDHTLIRTFWTGNKPIVYRASAVKSRCMDSVLKIETNRNLSYQEQTELKAHLALTLSFTDDVEAMYETLQHTPAAILFERFRGLRPVHDPTLFESLIRTIIGQQLNTKFAATLVNRLVRLAGDHVENPFVEEIFTFPAAESLLRFSVDDLRQIQLNNRKAETILSIARSVVEEQLPLEKWRGISREEWFERLLPVKGVGFWTVECLLLFGVGMLDEWPSADVGLQKGLANLLILPDRPNLDETKRLGEMFAPFRSYVTYYVWHSLRHPLPGHTSNR</sequence>
<evidence type="ECO:0000313" key="6">
    <source>
        <dbReference type="EMBL" id="MDP9728715.1"/>
    </source>
</evidence>
<evidence type="ECO:0000256" key="4">
    <source>
        <dbReference type="ARBA" id="ARBA00023204"/>
    </source>
</evidence>
<dbReference type="EC" id="3.2.2.21" evidence="2"/>
<dbReference type="InterPro" id="IPR051912">
    <property type="entry name" value="Alkylbase_DNA_Glycosylase/TA"/>
</dbReference>
<name>A0ABT9LWS5_9BACL</name>
<dbReference type="RefSeq" id="WP_203115434.1">
    <property type="nucleotide sequence ID" value="NZ_JAURUO010000008.1"/>
</dbReference>
<comment type="caution">
    <text evidence="6">The sequence shown here is derived from an EMBL/GenBank/DDBJ whole genome shotgun (WGS) entry which is preliminary data.</text>
</comment>
<feature type="domain" description="HhH-GPD" evidence="5">
    <location>
        <begin position="131"/>
        <end position="296"/>
    </location>
</feature>
<dbReference type="Gene3D" id="1.10.340.30">
    <property type="entry name" value="Hypothetical protein, domain 2"/>
    <property type="match status" value="1"/>
</dbReference>
<dbReference type="PANTHER" id="PTHR43003">
    <property type="entry name" value="DNA-3-METHYLADENINE GLYCOSYLASE"/>
    <property type="match status" value="1"/>
</dbReference>
<evidence type="ECO:0000256" key="3">
    <source>
        <dbReference type="ARBA" id="ARBA00022763"/>
    </source>
</evidence>
<proteinExistence type="predicted"/>
<dbReference type="Gene3D" id="1.10.1670.40">
    <property type="match status" value="1"/>
</dbReference>
<dbReference type="GO" id="GO:0003905">
    <property type="term" value="F:alkylbase DNA N-glycosylase activity"/>
    <property type="evidence" value="ECO:0007669"/>
    <property type="project" value="UniProtKB-EC"/>
</dbReference>
<dbReference type="SMART" id="SM00478">
    <property type="entry name" value="ENDO3c"/>
    <property type="match status" value="1"/>
</dbReference>
<gene>
    <name evidence="6" type="ORF">J2S04_001666</name>
</gene>
<evidence type="ECO:0000256" key="1">
    <source>
        <dbReference type="ARBA" id="ARBA00000086"/>
    </source>
</evidence>
<evidence type="ECO:0000259" key="5">
    <source>
        <dbReference type="SMART" id="SM00478"/>
    </source>
</evidence>
<dbReference type="Proteomes" id="UP001229209">
    <property type="component" value="Unassembled WGS sequence"/>
</dbReference>
<dbReference type="Pfam" id="PF00730">
    <property type="entry name" value="HhH-GPD"/>
    <property type="match status" value="1"/>
</dbReference>
<keyword evidence="7" id="KW-1185">Reference proteome</keyword>
<keyword evidence="6" id="KW-0326">Glycosidase</keyword>
<accession>A0ABT9LWS5</accession>
<keyword evidence="6" id="KW-0378">Hydrolase</keyword>
<evidence type="ECO:0000313" key="7">
    <source>
        <dbReference type="Proteomes" id="UP001229209"/>
    </source>
</evidence>
<dbReference type="EMBL" id="JAURUO010000008">
    <property type="protein sequence ID" value="MDP9728715.1"/>
    <property type="molecule type" value="Genomic_DNA"/>
</dbReference>
<reference evidence="6 7" key="1">
    <citation type="submission" date="2023-07" db="EMBL/GenBank/DDBJ databases">
        <title>Genomic Encyclopedia of Type Strains, Phase IV (KMG-IV): sequencing the most valuable type-strain genomes for metagenomic binning, comparative biology and taxonomic classification.</title>
        <authorList>
            <person name="Goeker M."/>
        </authorList>
    </citation>
    <scope>NUCLEOTIDE SEQUENCE [LARGE SCALE GENOMIC DNA]</scope>
    <source>
        <strain evidence="6 7">DSM 25924</strain>
    </source>
</reference>
<evidence type="ECO:0000256" key="2">
    <source>
        <dbReference type="ARBA" id="ARBA00012000"/>
    </source>
</evidence>
<dbReference type="PANTHER" id="PTHR43003:SF5">
    <property type="entry name" value="DNA-3-METHYLADENINE GLYCOSYLASE"/>
    <property type="match status" value="1"/>
</dbReference>
<dbReference type="SUPFAM" id="SSF48150">
    <property type="entry name" value="DNA-glycosylase"/>
    <property type="match status" value="1"/>
</dbReference>
<dbReference type="CDD" id="cd00056">
    <property type="entry name" value="ENDO3c"/>
    <property type="match status" value="1"/>
</dbReference>